<name>A0A9P6FN11_9FUNG</name>
<feature type="region of interest" description="Disordered" evidence="2">
    <location>
        <begin position="28"/>
        <end position="104"/>
    </location>
</feature>
<dbReference type="SUPFAM" id="SSF69047">
    <property type="entry name" value="Hypothetical protein YjbJ"/>
    <property type="match status" value="1"/>
</dbReference>
<evidence type="ECO:0000313" key="5">
    <source>
        <dbReference type="Proteomes" id="UP000780801"/>
    </source>
</evidence>
<dbReference type="Gene3D" id="1.10.1470.10">
    <property type="entry name" value="YjbJ"/>
    <property type="match status" value="1"/>
</dbReference>
<dbReference type="OrthoDB" id="9999611at2759"/>
<reference evidence="4" key="1">
    <citation type="journal article" date="2020" name="Fungal Divers.">
        <title>Resolving the Mortierellaceae phylogeny through synthesis of multi-gene phylogenetics and phylogenomics.</title>
        <authorList>
            <person name="Vandepol N."/>
            <person name="Liber J."/>
            <person name="Desiro A."/>
            <person name="Na H."/>
            <person name="Kennedy M."/>
            <person name="Barry K."/>
            <person name="Grigoriev I.V."/>
            <person name="Miller A.N."/>
            <person name="O'Donnell K."/>
            <person name="Stajich J.E."/>
            <person name="Bonito G."/>
        </authorList>
    </citation>
    <scope>NUCLEOTIDE SEQUENCE</scope>
    <source>
        <strain evidence="4">KOD1015</strain>
    </source>
</reference>
<evidence type="ECO:0000259" key="3">
    <source>
        <dbReference type="Pfam" id="PF05532"/>
    </source>
</evidence>
<proteinExistence type="inferred from homology"/>
<feature type="non-terminal residue" evidence="4">
    <location>
        <position position="1"/>
    </location>
</feature>
<dbReference type="Proteomes" id="UP000780801">
    <property type="component" value="Unassembled WGS sequence"/>
</dbReference>
<feature type="domain" description="CsbD-like" evidence="3">
    <location>
        <begin position="62"/>
        <end position="103"/>
    </location>
</feature>
<dbReference type="AlphaFoldDB" id="A0A9P6FN11"/>
<organism evidence="4 5">
    <name type="scientific">Lunasporangiospora selenospora</name>
    <dbReference type="NCBI Taxonomy" id="979761"/>
    <lineage>
        <taxon>Eukaryota</taxon>
        <taxon>Fungi</taxon>
        <taxon>Fungi incertae sedis</taxon>
        <taxon>Mucoromycota</taxon>
        <taxon>Mortierellomycotina</taxon>
        <taxon>Mortierellomycetes</taxon>
        <taxon>Mortierellales</taxon>
        <taxon>Mortierellaceae</taxon>
        <taxon>Lunasporangiospora</taxon>
    </lineage>
</organism>
<protein>
    <recommendedName>
        <fullName evidence="3">CsbD-like domain-containing protein</fullName>
    </recommendedName>
</protein>
<evidence type="ECO:0000256" key="1">
    <source>
        <dbReference type="ARBA" id="ARBA00009129"/>
    </source>
</evidence>
<feature type="compositionally biased region" description="Polar residues" evidence="2">
    <location>
        <begin position="95"/>
        <end position="104"/>
    </location>
</feature>
<dbReference type="InterPro" id="IPR036629">
    <property type="entry name" value="YjbJ_sf"/>
</dbReference>
<evidence type="ECO:0000313" key="4">
    <source>
        <dbReference type="EMBL" id="KAF9578437.1"/>
    </source>
</evidence>
<feature type="compositionally biased region" description="Low complexity" evidence="2">
    <location>
        <begin position="43"/>
        <end position="58"/>
    </location>
</feature>
<feature type="compositionally biased region" description="Polar residues" evidence="2">
    <location>
        <begin position="72"/>
        <end position="82"/>
    </location>
</feature>
<comment type="similarity">
    <text evidence="1">Belongs to the UPF0337 (CsbD) family.</text>
</comment>
<comment type="caution">
    <text evidence="4">The sequence shown here is derived from an EMBL/GenBank/DDBJ whole genome shotgun (WGS) entry which is preliminary data.</text>
</comment>
<dbReference type="InterPro" id="IPR008462">
    <property type="entry name" value="CsbD"/>
</dbReference>
<gene>
    <name evidence="4" type="ORF">BGW38_005751</name>
</gene>
<accession>A0A9P6FN11</accession>
<dbReference type="Pfam" id="PF05532">
    <property type="entry name" value="CsbD"/>
    <property type="match status" value="1"/>
</dbReference>
<dbReference type="EMBL" id="JAABOA010003655">
    <property type="protein sequence ID" value="KAF9578437.1"/>
    <property type="molecule type" value="Genomic_DNA"/>
</dbReference>
<evidence type="ECO:0000256" key="2">
    <source>
        <dbReference type="SAM" id="MobiDB-lite"/>
    </source>
</evidence>
<sequence length="104" mass="11036">YQNYPYPFTMTDRVKNAANQYIGGAKQTVGEKTGNQDLASSGAAQKSQAETAQQAASAHRNAEGLGNKIQGHVQQGVGSVTGNREMEARGHANETVGNMQQRTA</sequence>
<keyword evidence="5" id="KW-1185">Reference proteome</keyword>